<dbReference type="InterPro" id="IPR046124">
    <property type="entry name" value="DUF6121"/>
</dbReference>
<dbReference type="Pfam" id="PF19616">
    <property type="entry name" value="DUF6121"/>
    <property type="match status" value="1"/>
</dbReference>
<dbReference type="Proteomes" id="UP000298218">
    <property type="component" value="Unassembled WGS sequence"/>
</dbReference>
<reference evidence="1 2" key="1">
    <citation type="submission" date="2019-03" db="EMBL/GenBank/DDBJ databases">
        <title>Genomics of glacier-inhabiting Cryobacterium strains.</title>
        <authorList>
            <person name="Liu Q."/>
            <person name="Xin Y.-H."/>
        </authorList>
    </citation>
    <scope>NUCLEOTIDE SEQUENCE [LARGE SCALE GENOMIC DNA]</scope>
    <source>
        <strain evidence="1 2">CGMCC 1.4292</strain>
    </source>
</reference>
<accession>A0A4Y8KW32</accession>
<comment type="caution">
    <text evidence="1">The sequence shown here is derived from an EMBL/GenBank/DDBJ whole genome shotgun (WGS) entry which is preliminary data.</text>
</comment>
<dbReference type="AlphaFoldDB" id="A0A4Y8KW32"/>
<evidence type="ECO:0000313" key="2">
    <source>
        <dbReference type="Proteomes" id="UP000298218"/>
    </source>
</evidence>
<dbReference type="EMBL" id="SOHQ01000007">
    <property type="protein sequence ID" value="TFD81830.1"/>
    <property type="molecule type" value="Genomic_DNA"/>
</dbReference>
<protein>
    <submittedName>
        <fullName evidence="1">Uncharacterized protein</fullName>
    </submittedName>
</protein>
<sequence>MREYQKYAIVLALFAAVLYASLVVAVLGVGSLLTNADVIPDPQAGPLVGPSSVGVIVVFVLVRMVLIGIRTRPENQRVMLAYSIVTGVVTWVLFLAAGATFVLFGTGDIRSATALASEMLLAPFATLAGLFAFLVSLLYSWLLAAHVGSGGRPLWPWERRGE</sequence>
<name>A0A4Y8KW32_9MICO</name>
<organism evidence="1 2">
    <name type="scientific">Cryobacterium psychrophilum</name>
    <dbReference type="NCBI Taxonomy" id="41988"/>
    <lineage>
        <taxon>Bacteria</taxon>
        <taxon>Bacillati</taxon>
        <taxon>Actinomycetota</taxon>
        <taxon>Actinomycetes</taxon>
        <taxon>Micrococcales</taxon>
        <taxon>Microbacteriaceae</taxon>
        <taxon>Cryobacterium</taxon>
    </lineage>
</organism>
<dbReference type="RefSeq" id="WP_134172628.1">
    <property type="nucleotide sequence ID" value="NZ_SODI01000001.1"/>
</dbReference>
<evidence type="ECO:0000313" key="1">
    <source>
        <dbReference type="EMBL" id="TFD81830.1"/>
    </source>
</evidence>
<gene>
    <name evidence="1" type="ORF">E3T53_02235</name>
</gene>
<keyword evidence="2" id="KW-1185">Reference proteome</keyword>
<dbReference type="OrthoDB" id="5124736at2"/>
<proteinExistence type="predicted"/>